<feature type="transmembrane region" description="Helical" evidence="15">
    <location>
        <begin position="160"/>
        <end position="181"/>
    </location>
</feature>
<dbReference type="InterPro" id="IPR016120">
    <property type="entry name" value="Sig_transdc_His_kin_SpoOB"/>
</dbReference>
<evidence type="ECO:0000256" key="2">
    <source>
        <dbReference type="ARBA" id="ARBA00004533"/>
    </source>
</evidence>
<evidence type="ECO:0000256" key="8">
    <source>
        <dbReference type="ARBA" id="ARBA00022692"/>
    </source>
</evidence>
<evidence type="ECO:0000259" key="16">
    <source>
        <dbReference type="PROSITE" id="PS50109"/>
    </source>
</evidence>
<dbReference type="PANTHER" id="PTHR42878:SF14">
    <property type="entry name" value="OSMOLARITY TWO-COMPONENT SYSTEM PROTEIN SSK1"/>
    <property type="match status" value="1"/>
</dbReference>
<dbReference type="Proteomes" id="UP001306119">
    <property type="component" value="Unassembled WGS sequence"/>
</dbReference>
<dbReference type="InterPro" id="IPR036890">
    <property type="entry name" value="HATPase_C_sf"/>
</dbReference>
<evidence type="ECO:0000256" key="10">
    <source>
        <dbReference type="ARBA" id="ARBA00022777"/>
    </source>
</evidence>
<keyword evidence="10 17" id="KW-0418">Kinase</keyword>
<evidence type="ECO:0000313" key="17">
    <source>
        <dbReference type="EMBL" id="MEC6833933.1"/>
    </source>
</evidence>
<comment type="caution">
    <text evidence="17">The sequence shown here is derived from an EMBL/GenBank/DDBJ whole genome shotgun (WGS) entry which is preliminary data.</text>
</comment>
<evidence type="ECO:0000256" key="14">
    <source>
        <dbReference type="ARBA" id="ARBA00023136"/>
    </source>
</evidence>
<keyword evidence="7 17" id="KW-0808">Transferase</keyword>
<dbReference type="SUPFAM" id="SSF103190">
    <property type="entry name" value="Sensory domain-like"/>
    <property type="match status" value="1"/>
</dbReference>
<keyword evidence="11" id="KW-0067">ATP-binding</keyword>
<feature type="domain" description="Histidine kinase" evidence="16">
    <location>
        <begin position="414"/>
        <end position="524"/>
    </location>
</feature>
<dbReference type="SUPFAM" id="SSF55785">
    <property type="entry name" value="PYP-like sensor domain (PAS domain)"/>
    <property type="match status" value="1"/>
</dbReference>
<evidence type="ECO:0000256" key="15">
    <source>
        <dbReference type="SAM" id="Phobius"/>
    </source>
</evidence>
<proteinExistence type="predicted"/>
<keyword evidence="6" id="KW-0597">Phosphoprotein</keyword>
<comment type="subcellular location">
    <subcellularLocation>
        <location evidence="2">Cell inner membrane</location>
    </subcellularLocation>
    <subcellularLocation>
        <location evidence="3">Cell membrane</location>
        <topology evidence="3">Multi-pass membrane protein</topology>
    </subcellularLocation>
</comment>
<feature type="transmembrane region" description="Helical" evidence="15">
    <location>
        <begin position="137"/>
        <end position="153"/>
    </location>
</feature>
<accession>A0ABU6LBH5</accession>
<dbReference type="GO" id="GO:0004673">
    <property type="term" value="F:protein histidine kinase activity"/>
    <property type="evidence" value="ECO:0007669"/>
    <property type="project" value="UniProtKB-EC"/>
</dbReference>
<dbReference type="PRINTS" id="PR00344">
    <property type="entry name" value="BCTRLSENSOR"/>
</dbReference>
<dbReference type="InterPro" id="IPR000014">
    <property type="entry name" value="PAS"/>
</dbReference>
<keyword evidence="5" id="KW-1003">Cell membrane</keyword>
<evidence type="ECO:0000256" key="1">
    <source>
        <dbReference type="ARBA" id="ARBA00000085"/>
    </source>
</evidence>
<keyword evidence="8 15" id="KW-0812">Transmembrane</keyword>
<keyword evidence="14 15" id="KW-0472">Membrane</keyword>
<dbReference type="InterPro" id="IPR003594">
    <property type="entry name" value="HATPase_dom"/>
</dbReference>
<dbReference type="InterPro" id="IPR050351">
    <property type="entry name" value="BphY/WalK/GraS-like"/>
</dbReference>
<evidence type="ECO:0000256" key="7">
    <source>
        <dbReference type="ARBA" id="ARBA00022679"/>
    </source>
</evidence>
<gene>
    <name evidence="17" type="ORF">VXS06_19435</name>
</gene>
<sequence>MEFKGRILLIQSIAAIFITICCVLITLFAIDRVLTNDKFHESHNIATAIALNPNIAKATKNINVTKLDGLLRKKKYPFAVDFIVIAGRNGKRLFHTDPKKEGGYIHDKNFSAVLNGQVITKVRQGLSGLTINTRMPIYYNNTIVGVVSVGFLQRHINNLIYLYLFQVAFIIIILLLLMLYGSNWFSNYIQQKLSGMNPSQIAQAYQLRKGILNSVAEGVIAVDIHGITMVINHQAIKILGIEEAKEELFGKPITQYCYPSEFFSPKLGDETIAEITININGETLLASRTIMEDADNIIGYVVSFRRRNATAMLQLMANQIAKERDDLRAITHEYANNIAVVSGMLEMGLIDKAKTFIRKESHALQEDISQLTANFHSLIAALILSKKRRAHELGFILIIIDGSSLTLECSPLSPNEIAAILGNLLDNAYEAIAKTDRKGKIELFASDFGHEIIIEVSDNGIGITDERKNKIFIDGYTSKSDLNFPHGVGLALIENLIHKVHGQIIVEDNDQNGTIFSLFIPKKIE</sequence>
<dbReference type="EMBL" id="JAYXUG010000035">
    <property type="protein sequence ID" value="MEC6833933.1"/>
    <property type="molecule type" value="Genomic_DNA"/>
</dbReference>
<keyword evidence="18" id="KW-1185">Reference proteome</keyword>
<dbReference type="CDD" id="cd00130">
    <property type="entry name" value="PAS"/>
    <property type="match status" value="1"/>
</dbReference>
<comment type="catalytic activity">
    <reaction evidence="1">
        <text>ATP + protein L-histidine = ADP + protein N-phospho-L-histidine.</text>
        <dbReference type="EC" id="2.7.13.3"/>
    </reaction>
</comment>
<organism evidence="17 18">
    <name type="scientific">Photobacterium toruni</name>
    <dbReference type="NCBI Taxonomy" id="1935446"/>
    <lineage>
        <taxon>Bacteria</taxon>
        <taxon>Pseudomonadati</taxon>
        <taxon>Pseudomonadota</taxon>
        <taxon>Gammaproteobacteria</taxon>
        <taxon>Vibrionales</taxon>
        <taxon>Vibrionaceae</taxon>
        <taxon>Photobacterium</taxon>
    </lineage>
</organism>
<feature type="transmembrane region" description="Helical" evidence="15">
    <location>
        <begin position="7"/>
        <end position="30"/>
    </location>
</feature>
<name>A0ABU6LBH5_9GAMM</name>
<evidence type="ECO:0000256" key="4">
    <source>
        <dbReference type="ARBA" id="ARBA00012438"/>
    </source>
</evidence>
<keyword evidence="9" id="KW-0547">Nucleotide-binding</keyword>
<dbReference type="RefSeq" id="WP_327775729.1">
    <property type="nucleotide sequence ID" value="NZ_JAYXUG010000035.1"/>
</dbReference>
<dbReference type="InterPro" id="IPR035965">
    <property type="entry name" value="PAS-like_dom_sf"/>
</dbReference>
<dbReference type="PROSITE" id="PS50109">
    <property type="entry name" value="HIS_KIN"/>
    <property type="match status" value="1"/>
</dbReference>
<evidence type="ECO:0000256" key="6">
    <source>
        <dbReference type="ARBA" id="ARBA00022553"/>
    </source>
</evidence>
<dbReference type="SMART" id="SM00387">
    <property type="entry name" value="HATPase_c"/>
    <property type="match status" value="1"/>
</dbReference>
<dbReference type="InterPro" id="IPR005467">
    <property type="entry name" value="His_kinase_dom"/>
</dbReference>
<dbReference type="SUPFAM" id="SSF55874">
    <property type="entry name" value="ATPase domain of HSP90 chaperone/DNA topoisomerase II/histidine kinase"/>
    <property type="match status" value="1"/>
</dbReference>
<evidence type="ECO:0000256" key="5">
    <source>
        <dbReference type="ARBA" id="ARBA00022475"/>
    </source>
</evidence>
<dbReference type="EC" id="2.7.13.3" evidence="4"/>
<evidence type="ECO:0000256" key="11">
    <source>
        <dbReference type="ARBA" id="ARBA00022840"/>
    </source>
</evidence>
<dbReference type="InterPro" id="IPR029151">
    <property type="entry name" value="Sensor-like_sf"/>
</dbReference>
<evidence type="ECO:0000256" key="9">
    <source>
        <dbReference type="ARBA" id="ARBA00022741"/>
    </source>
</evidence>
<evidence type="ECO:0000313" key="18">
    <source>
        <dbReference type="Proteomes" id="UP001306119"/>
    </source>
</evidence>
<keyword evidence="12 15" id="KW-1133">Transmembrane helix</keyword>
<dbReference type="Pfam" id="PF02518">
    <property type="entry name" value="HATPase_c"/>
    <property type="match status" value="1"/>
</dbReference>
<reference evidence="17 18" key="1">
    <citation type="submission" date="2024-01" db="EMBL/GenBank/DDBJ databases">
        <title>Active colonisers of the gastrointestinal tract of Atlantic salmon farmed in a warm water region.</title>
        <authorList>
            <person name="Bowman J.P."/>
        </authorList>
    </citation>
    <scope>NUCLEOTIDE SEQUENCE [LARGE SCALE GENOMIC DNA]</scope>
    <source>
        <strain evidence="17 18">S3MW1</strain>
    </source>
</reference>
<dbReference type="InterPro" id="IPR004358">
    <property type="entry name" value="Sig_transdc_His_kin-like_C"/>
</dbReference>
<dbReference type="Gene3D" id="3.30.450.20">
    <property type="entry name" value="PAS domain"/>
    <property type="match status" value="2"/>
</dbReference>
<dbReference type="InterPro" id="IPR033463">
    <property type="entry name" value="sCache_3"/>
</dbReference>
<evidence type="ECO:0000256" key="12">
    <source>
        <dbReference type="ARBA" id="ARBA00022989"/>
    </source>
</evidence>
<evidence type="ECO:0000256" key="13">
    <source>
        <dbReference type="ARBA" id="ARBA00023012"/>
    </source>
</evidence>
<dbReference type="SUPFAM" id="SSF55890">
    <property type="entry name" value="Sporulation response regulatory protein Spo0B"/>
    <property type="match status" value="1"/>
</dbReference>
<dbReference type="PANTHER" id="PTHR42878">
    <property type="entry name" value="TWO-COMPONENT HISTIDINE KINASE"/>
    <property type="match status" value="1"/>
</dbReference>
<evidence type="ECO:0000256" key="3">
    <source>
        <dbReference type="ARBA" id="ARBA00004651"/>
    </source>
</evidence>
<protein>
    <recommendedName>
        <fullName evidence="4">histidine kinase</fullName>
        <ecNumber evidence="4">2.7.13.3</ecNumber>
    </recommendedName>
</protein>
<dbReference type="Gene3D" id="3.30.565.10">
    <property type="entry name" value="Histidine kinase-like ATPase, C-terminal domain"/>
    <property type="match status" value="1"/>
</dbReference>
<dbReference type="SMART" id="SM00091">
    <property type="entry name" value="PAS"/>
    <property type="match status" value="1"/>
</dbReference>
<keyword evidence="13" id="KW-0902">Two-component regulatory system</keyword>
<dbReference type="Pfam" id="PF17203">
    <property type="entry name" value="sCache_3_2"/>
    <property type="match status" value="1"/>
</dbReference>